<evidence type="ECO:0000256" key="7">
    <source>
        <dbReference type="ARBA" id="ARBA00023163"/>
    </source>
</evidence>
<feature type="region of interest" description="Disordered" evidence="9">
    <location>
        <begin position="164"/>
        <end position="192"/>
    </location>
</feature>
<gene>
    <name evidence="11" type="ORF">PVAND_008976</name>
</gene>
<evidence type="ECO:0000256" key="6">
    <source>
        <dbReference type="ARBA" id="ARBA00023159"/>
    </source>
</evidence>
<dbReference type="AlphaFoldDB" id="A0A9J6CB88"/>
<keyword evidence="4" id="KW-0805">Transcription regulation</keyword>
<evidence type="ECO:0000259" key="10">
    <source>
        <dbReference type="Pfam" id="PF16019"/>
    </source>
</evidence>
<keyword evidence="5" id="KW-0238">DNA-binding</keyword>
<dbReference type="GO" id="GO:0000981">
    <property type="term" value="F:DNA-binding transcription factor activity, RNA polymerase II-specific"/>
    <property type="evidence" value="ECO:0007669"/>
    <property type="project" value="TreeGrafter"/>
</dbReference>
<feature type="region of interest" description="Disordered" evidence="9">
    <location>
        <begin position="491"/>
        <end position="534"/>
    </location>
</feature>
<protein>
    <recommendedName>
        <fullName evidence="10">Cysteine/serine-rich nuclear protein N-terminal domain-containing protein</fullName>
    </recommendedName>
</protein>
<feature type="compositionally biased region" description="Low complexity" evidence="9">
    <location>
        <begin position="167"/>
        <end position="178"/>
    </location>
</feature>
<sequence length="733" mass="81373">MLKPIKTFFNYLQKNANTSNIFRLSNDLNMSEEIPSESLPLEGENGAFEDPLTDPLALDDEYVQQQQQSVDDDENVNNIESIASDTENNSIDNFIFVDIEKLKNKINKNNGTKLEQQQQQLANKKIHTKSDINGNSKHAVNSDSEIVVKTCKVVLDKKQSNTLLDPSTSASSSSSIITEQEKNGHNETINNKNVETNNGFVINASSEAETDEVTDVTDTSSVLLEEIRSDGSDSGLGLDTLRNISVIEKNLATLTPAKSSLKRRSVDALHEDQPKKAKRGNINFGNVMVYYFPRCQGFSCVPTQGGSTLGMTAKHAYKKTFTLVEHAAEQRRLNRLKMAGNELNPSSSSSDESKSEDEISENSLSEADNEAYGFLQPVTARQRRAILKLAGVRKIDSMEKDECRQLRLSREVCGCACNGYCDPDTCECSLAGIKCQVDRLKPHEFPCGCTRDGCANVNGRIEFNPARVKTHFIHTIMRLELEKRQEMSDDNMPTSVIQHHPPPSKWWPQMRLSSTASSSNTPQHSNGNYSSYMYNNSPQQYQNNGKIPPISTISQESLDLHYAYRDDYTMGTETSSNSFATTSNDYYSNYNYAASAASASTSTQSNSSNCYYPHSYHHHHHLGYTTNDCQYSNYSTTAGVASSTSGYRIDNINDYYNTPSSSSVHNGASTSRISYQSVIATTQNQSEIPQTVSESNYNNNNTVQNETTVPTTNESNENLSEIIKKSIVESVTA</sequence>
<evidence type="ECO:0000313" key="12">
    <source>
        <dbReference type="Proteomes" id="UP001107558"/>
    </source>
</evidence>
<dbReference type="InterPro" id="IPR031972">
    <property type="entry name" value="CSRNP_N"/>
</dbReference>
<evidence type="ECO:0000256" key="9">
    <source>
        <dbReference type="SAM" id="MobiDB-lite"/>
    </source>
</evidence>
<comment type="subcellular location">
    <subcellularLocation>
        <location evidence="1">Nucleus</location>
    </subcellularLocation>
</comment>
<dbReference type="EMBL" id="JADBJN010000002">
    <property type="protein sequence ID" value="KAG5679409.1"/>
    <property type="molecule type" value="Genomic_DNA"/>
</dbReference>
<keyword evidence="12" id="KW-1185">Reference proteome</keyword>
<dbReference type="InterPro" id="IPR023260">
    <property type="entry name" value="Cys/Ser-rich_nuc_prot"/>
</dbReference>
<dbReference type="Pfam" id="PF16019">
    <property type="entry name" value="CSRNP_N"/>
    <property type="match status" value="1"/>
</dbReference>
<keyword evidence="3" id="KW-0053">Apoptosis</keyword>
<keyword evidence="7" id="KW-0804">Transcription</keyword>
<feature type="region of interest" description="Disordered" evidence="9">
    <location>
        <begin position="694"/>
        <end position="714"/>
    </location>
</feature>
<evidence type="ECO:0000256" key="2">
    <source>
        <dbReference type="ARBA" id="ARBA00008548"/>
    </source>
</evidence>
<dbReference type="GO" id="GO:0005634">
    <property type="term" value="C:nucleus"/>
    <property type="evidence" value="ECO:0007669"/>
    <property type="project" value="UniProtKB-SubCell"/>
</dbReference>
<keyword evidence="6" id="KW-0010">Activator</keyword>
<evidence type="ECO:0000256" key="4">
    <source>
        <dbReference type="ARBA" id="ARBA00023015"/>
    </source>
</evidence>
<reference evidence="11" key="1">
    <citation type="submission" date="2021-03" db="EMBL/GenBank/DDBJ databases">
        <title>Chromosome level genome of the anhydrobiotic midge Polypedilum vanderplanki.</title>
        <authorList>
            <person name="Yoshida Y."/>
            <person name="Kikawada T."/>
            <person name="Gusev O."/>
        </authorList>
    </citation>
    <scope>NUCLEOTIDE SEQUENCE</scope>
    <source>
        <strain evidence="11">NIAS01</strain>
        <tissue evidence="11">Whole body or cell culture</tissue>
    </source>
</reference>
<dbReference type="Proteomes" id="UP001107558">
    <property type="component" value="Chromosome 2"/>
</dbReference>
<feature type="compositionally biased region" description="Low complexity" evidence="9">
    <location>
        <begin position="525"/>
        <end position="534"/>
    </location>
</feature>
<evidence type="ECO:0000256" key="8">
    <source>
        <dbReference type="ARBA" id="ARBA00023242"/>
    </source>
</evidence>
<dbReference type="GO" id="GO:0043565">
    <property type="term" value="F:sequence-specific DNA binding"/>
    <property type="evidence" value="ECO:0007669"/>
    <property type="project" value="TreeGrafter"/>
</dbReference>
<feature type="region of interest" description="Disordered" evidence="9">
    <location>
        <begin position="337"/>
        <end position="365"/>
    </location>
</feature>
<dbReference type="PRINTS" id="PR02031">
    <property type="entry name" value="CYSSERRICHNP"/>
</dbReference>
<comment type="similarity">
    <text evidence="2">Belongs to the AXUD1 family.</text>
</comment>
<keyword evidence="8" id="KW-0539">Nucleus</keyword>
<evidence type="ECO:0000313" key="11">
    <source>
        <dbReference type="EMBL" id="KAG5679409.1"/>
    </source>
</evidence>
<accession>A0A9J6CB88</accession>
<proteinExistence type="inferred from homology"/>
<name>A0A9J6CB88_POLVA</name>
<evidence type="ECO:0000256" key="5">
    <source>
        <dbReference type="ARBA" id="ARBA00023125"/>
    </source>
</evidence>
<organism evidence="11 12">
    <name type="scientific">Polypedilum vanderplanki</name>
    <name type="common">Sleeping chironomid midge</name>
    <dbReference type="NCBI Taxonomy" id="319348"/>
    <lineage>
        <taxon>Eukaryota</taxon>
        <taxon>Metazoa</taxon>
        <taxon>Ecdysozoa</taxon>
        <taxon>Arthropoda</taxon>
        <taxon>Hexapoda</taxon>
        <taxon>Insecta</taxon>
        <taxon>Pterygota</taxon>
        <taxon>Neoptera</taxon>
        <taxon>Endopterygota</taxon>
        <taxon>Diptera</taxon>
        <taxon>Nematocera</taxon>
        <taxon>Chironomoidea</taxon>
        <taxon>Chironomidae</taxon>
        <taxon>Chironominae</taxon>
        <taxon>Polypedilum</taxon>
        <taxon>Polypedilum</taxon>
    </lineage>
</organism>
<evidence type="ECO:0000256" key="3">
    <source>
        <dbReference type="ARBA" id="ARBA00022703"/>
    </source>
</evidence>
<dbReference type="PANTHER" id="PTHR13580:SF9">
    <property type="entry name" value="AXIN1 UP-REGULATED 1, ISOFORM A"/>
    <property type="match status" value="1"/>
</dbReference>
<evidence type="ECO:0000256" key="1">
    <source>
        <dbReference type="ARBA" id="ARBA00004123"/>
    </source>
</evidence>
<feature type="compositionally biased region" description="Polar residues" evidence="9">
    <location>
        <begin position="511"/>
        <end position="524"/>
    </location>
</feature>
<comment type="caution">
    <text evidence="11">The sequence shown here is derived from an EMBL/GenBank/DDBJ whole genome shotgun (WGS) entry which is preliminary data.</text>
</comment>
<dbReference type="OrthoDB" id="5946974at2759"/>
<dbReference type="PANTHER" id="PTHR13580">
    <property type="entry name" value="TGF-BETA INDUCED APOPTOSIS PROTEIN"/>
    <property type="match status" value="1"/>
</dbReference>
<dbReference type="GO" id="GO:0006915">
    <property type="term" value="P:apoptotic process"/>
    <property type="evidence" value="ECO:0007669"/>
    <property type="project" value="UniProtKB-KW"/>
</dbReference>
<feature type="domain" description="Cysteine/serine-rich nuclear protein N-terminal" evidence="10">
    <location>
        <begin position="278"/>
        <end position="483"/>
    </location>
</feature>